<proteinExistence type="predicted"/>
<organism evidence="2 3">
    <name type="scientific">Thermoanaerobacter thermohydrosulfuricus</name>
    <name type="common">Clostridium thermohydrosulfuricum</name>
    <dbReference type="NCBI Taxonomy" id="1516"/>
    <lineage>
        <taxon>Bacteria</taxon>
        <taxon>Bacillati</taxon>
        <taxon>Bacillota</taxon>
        <taxon>Clostridia</taxon>
        <taxon>Thermoanaerobacterales</taxon>
        <taxon>Thermoanaerobacteraceae</taxon>
        <taxon>Thermoanaerobacter</taxon>
    </lineage>
</organism>
<dbReference type="EMBL" id="FNBS01000099">
    <property type="protein sequence ID" value="SDG62011.1"/>
    <property type="molecule type" value="Genomic_DNA"/>
</dbReference>
<evidence type="ECO:0000313" key="3">
    <source>
        <dbReference type="Proteomes" id="UP000183404"/>
    </source>
</evidence>
<dbReference type="RefSeq" id="WP_074592928.1">
    <property type="nucleotide sequence ID" value="NZ_FNBS01000099.1"/>
</dbReference>
<protein>
    <submittedName>
        <fullName evidence="2">Phage antirepressor protein YoqD, KilAC domain</fullName>
    </submittedName>
</protein>
<dbReference type="InterPro" id="IPR005039">
    <property type="entry name" value="Ant_C"/>
</dbReference>
<reference evidence="2 3" key="1">
    <citation type="submission" date="2016-10" db="EMBL/GenBank/DDBJ databases">
        <authorList>
            <person name="de Groot N.N."/>
        </authorList>
    </citation>
    <scope>NUCLEOTIDE SEQUENCE [LARGE SCALE GENOMIC DNA]</scope>
    <source>
        <strain evidence="2 3">DSM 569</strain>
    </source>
</reference>
<dbReference type="Proteomes" id="UP000183404">
    <property type="component" value="Unassembled WGS sequence"/>
</dbReference>
<accession>A0A1G7VQZ7</accession>
<dbReference type="GO" id="GO:0003677">
    <property type="term" value="F:DNA binding"/>
    <property type="evidence" value="ECO:0007669"/>
    <property type="project" value="InterPro"/>
</dbReference>
<gene>
    <name evidence="2" type="ORF">SAMN04244560_02654</name>
</gene>
<dbReference type="AlphaFoldDB" id="A0A1G7VQZ7"/>
<evidence type="ECO:0000313" key="2">
    <source>
        <dbReference type="EMBL" id="SDG62011.1"/>
    </source>
</evidence>
<evidence type="ECO:0000259" key="1">
    <source>
        <dbReference type="Pfam" id="PF03374"/>
    </source>
</evidence>
<name>A0A1G7VQZ7_THETY</name>
<dbReference type="Pfam" id="PF03374">
    <property type="entry name" value="ANT"/>
    <property type="match status" value="1"/>
</dbReference>
<feature type="domain" description="Antirepressor protein C-terminal" evidence="1">
    <location>
        <begin position="71"/>
        <end position="167"/>
    </location>
</feature>
<sequence>MLIAKSLGTDKAWEQYNYLVEYYFATEKALKEDGAIVSDVDKFIGKYFSTLPKETQTIIKGLLQEMENKNEELNKLKPKGDYYDTVLQKAGLVTTTDIAKDLGMSARKLHNILHDQGLIFKQGKTWFLYSSYQHLVPEYADYHITEYGQTLKWTEKGREFIINLLKQNGFVI</sequence>